<protein>
    <submittedName>
        <fullName evidence="1">Uncharacterized protein</fullName>
    </submittedName>
</protein>
<reference evidence="1 2" key="1">
    <citation type="submission" date="2018-11" db="EMBL/GenBank/DDBJ databases">
        <authorList>
            <consortium name="Pathogen Informatics"/>
        </authorList>
    </citation>
    <scope>NUCLEOTIDE SEQUENCE [LARGE SCALE GENOMIC DNA]</scope>
</reference>
<dbReference type="EMBL" id="UYRT01088213">
    <property type="protein sequence ID" value="VDN33481.1"/>
    <property type="molecule type" value="Genomic_DNA"/>
</dbReference>
<dbReference type="AlphaFoldDB" id="A0A3P7NT19"/>
<keyword evidence="2" id="KW-1185">Reference proteome</keyword>
<gene>
    <name evidence="1" type="ORF">GPUH_LOCUS19260</name>
</gene>
<accession>A0A3P7NT19</accession>
<organism evidence="1 2">
    <name type="scientific">Gongylonema pulchrum</name>
    <dbReference type="NCBI Taxonomy" id="637853"/>
    <lineage>
        <taxon>Eukaryota</taxon>
        <taxon>Metazoa</taxon>
        <taxon>Ecdysozoa</taxon>
        <taxon>Nematoda</taxon>
        <taxon>Chromadorea</taxon>
        <taxon>Rhabditida</taxon>
        <taxon>Spirurina</taxon>
        <taxon>Spiruromorpha</taxon>
        <taxon>Spiruroidea</taxon>
        <taxon>Gongylonematidae</taxon>
        <taxon>Gongylonema</taxon>
    </lineage>
</organism>
<evidence type="ECO:0000313" key="1">
    <source>
        <dbReference type="EMBL" id="VDN33481.1"/>
    </source>
</evidence>
<evidence type="ECO:0000313" key="2">
    <source>
        <dbReference type="Proteomes" id="UP000271098"/>
    </source>
</evidence>
<sequence>MRMTYIAINTVIRISTGLTYIALHRFQTIFSQHPISVFRIFFPASAFRSNPFQLFSFISQIHYQPERLSSRAEFQSTHPRFLFNSCNQTQPRLPQLTESISTYLTHPHNIASNSPLHLSRPFYPSQPIFIYRTHPLRPSAPKLAYLFQRISSPPLHLPHLPQEPSPPLNYALPVEKGSENKRIEDDCFC</sequence>
<name>A0A3P7NT19_9BILA</name>
<dbReference type="Proteomes" id="UP000271098">
    <property type="component" value="Unassembled WGS sequence"/>
</dbReference>
<proteinExistence type="predicted"/>